<dbReference type="InterPro" id="IPR051081">
    <property type="entry name" value="HTH_MetalResp_TranReg"/>
</dbReference>
<keyword evidence="1" id="KW-0059">Arsenical resistance</keyword>
<dbReference type="GO" id="GO:0003700">
    <property type="term" value="F:DNA-binding transcription factor activity"/>
    <property type="evidence" value="ECO:0007669"/>
    <property type="project" value="InterPro"/>
</dbReference>
<dbReference type="GO" id="GO:0003677">
    <property type="term" value="F:DNA binding"/>
    <property type="evidence" value="ECO:0007669"/>
    <property type="project" value="UniProtKB-KW"/>
</dbReference>
<dbReference type="PROSITE" id="PS50987">
    <property type="entry name" value="HTH_ARSR_2"/>
    <property type="match status" value="1"/>
</dbReference>
<dbReference type="InterPro" id="IPR036388">
    <property type="entry name" value="WH-like_DNA-bd_sf"/>
</dbReference>
<evidence type="ECO:0000256" key="1">
    <source>
        <dbReference type="ARBA" id="ARBA00022849"/>
    </source>
</evidence>
<evidence type="ECO:0000313" key="7">
    <source>
        <dbReference type="Proteomes" id="UP000236655"/>
    </source>
</evidence>
<evidence type="ECO:0000256" key="4">
    <source>
        <dbReference type="ARBA" id="ARBA00023163"/>
    </source>
</evidence>
<proteinExistence type="predicted"/>
<dbReference type="CDD" id="cd00090">
    <property type="entry name" value="HTH_ARSR"/>
    <property type="match status" value="1"/>
</dbReference>
<dbReference type="SUPFAM" id="SSF46785">
    <property type="entry name" value="Winged helix' DNA-binding domain"/>
    <property type="match status" value="1"/>
</dbReference>
<keyword evidence="2" id="KW-0805">Transcription regulation</keyword>
<gene>
    <name evidence="6" type="ORF">CUN60_08920</name>
</gene>
<protein>
    <recommendedName>
        <fullName evidence="5">HTH arsR-type domain-containing protein</fullName>
    </recommendedName>
</protein>
<dbReference type="PANTHER" id="PTHR33154">
    <property type="entry name" value="TRANSCRIPTIONAL REGULATOR, ARSR FAMILY"/>
    <property type="match status" value="1"/>
</dbReference>
<evidence type="ECO:0000256" key="3">
    <source>
        <dbReference type="ARBA" id="ARBA00023125"/>
    </source>
</evidence>
<dbReference type="InterPro" id="IPR001845">
    <property type="entry name" value="HTH_ArsR_DNA-bd_dom"/>
</dbReference>
<dbReference type="EMBL" id="CP024847">
    <property type="protein sequence ID" value="AUR52413.1"/>
    <property type="molecule type" value="Genomic_DNA"/>
</dbReference>
<accession>A0A2I7N7H1</accession>
<dbReference type="KEGG" id="nba:CUN60_08920"/>
<organism evidence="6 7">
    <name type="scientific">Aquella oligotrophica</name>
    <dbReference type="NCBI Taxonomy" id="2067065"/>
    <lineage>
        <taxon>Bacteria</taxon>
        <taxon>Pseudomonadati</taxon>
        <taxon>Pseudomonadota</taxon>
        <taxon>Betaproteobacteria</taxon>
        <taxon>Neisseriales</taxon>
        <taxon>Neisseriaceae</taxon>
        <taxon>Aquella</taxon>
    </lineage>
</organism>
<dbReference type="OrthoDB" id="6957498at2"/>
<dbReference type="AlphaFoldDB" id="A0A2I7N7H1"/>
<dbReference type="InterPro" id="IPR036390">
    <property type="entry name" value="WH_DNA-bd_sf"/>
</dbReference>
<dbReference type="Gene3D" id="1.10.10.10">
    <property type="entry name" value="Winged helix-like DNA-binding domain superfamily/Winged helix DNA-binding domain"/>
    <property type="match status" value="1"/>
</dbReference>
<reference evidence="7" key="1">
    <citation type="submission" date="2017-11" db="EMBL/GenBank/DDBJ databases">
        <authorList>
            <person name="Chan K.G."/>
            <person name="Lee L.S."/>
        </authorList>
    </citation>
    <scope>NUCLEOTIDE SEQUENCE [LARGE SCALE GENOMIC DNA]</scope>
    <source>
        <strain evidence="7">DSM 100970</strain>
    </source>
</reference>
<keyword evidence="7" id="KW-1185">Reference proteome</keyword>
<dbReference type="GO" id="GO:0046685">
    <property type="term" value="P:response to arsenic-containing substance"/>
    <property type="evidence" value="ECO:0007669"/>
    <property type="project" value="UniProtKB-KW"/>
</dbReference>
<feature type="domain" description="HTH arsR-type" evidence="5">
    <location>
        <begin position="1"/>
        <end position="89"/>
    </location>
</feature>
<dbReference type="PANTHER" id="PTHR33154:SF18">
    <property type="entry name" value="ARSENICAL RESISTANCE OPERON REPRESSOR"/>
    <property type="match status" value="1"/>
</dbReference>
<sequence length="104" mass="11823">MEKLFKALGDKTRLEILLLIALSPDICLCHIEDCFTLSNSNLSRHLKELEQAGLITARKATRWKHYQLSSTGNVLAELIIKLDGADLLEQMKIKTQLIKRESEC</sequence>
<evidence type="ECO:0000256" key="2">
    <source>
        <dbReference type="ARBA" id="ARBA00023015"/>
    </source>
</evidence>
<dbReference type="SMART" id="SM00418">
    <property type="entry name" value="HTH_ARSR"/>
    <property type="match status" value="1"/>
</dbReference>
<name>A0A2I7N7H1_9NEIS</name>
<evidence type="ECO:0000313" key="6">
    <source>
        <dbReference type="EMBL" id="AUR52413.1"/>
    </source>
</evidence>
<evidence type="ECO:0000259" key="5">
    <source>
        <dbReference type="PROSITE" id="PS50987"/>
    </source>
</evidence>
<dbReference type="RefSeq" id="WP_102951706.1">
    <property type="nucleotide sequence ID" value="NZ_CP024847.1"/>
</dbReference>
<keyword evidence="4" id="KW-0804">Transcription</keyword>
<dbReference type="NCBIfam" id="NF033788">
    <property type="entry name" value="HTH_metalloreg"/>
    <property type="match status" value="1"/>
</dbReference>
<dbReference type="PRINTS" id="PR00778">
    <property type="entry name" value="HTHARSR"/>
</dbReference>
<keyword evidence="3" id="KW-0238">DNA-binding</keyword>
<dbReference type="Proteomes" id="UP000236655">
    <property type="component" value="Chromosome"/>
</dbReference>
<dbReference type="Pfam" id="PF01022">
    <property type="entry name" value="HTH_5"/>
    <property type="match status" value="1"/>
</dbReference>
<dbReference type="InterPro" id="IPR011991">
    <property type="entry name" value="ArsR-like_HTH"/>
</dbReference>